<comment type="pathway">
    <text evidence="3 9">Carbohydrate degradation; glycolysis; pyruvate from D-glyceraldehyde 3-phosphate: step 3/5.</text>
</comment>
<feature type="binding site" evidence="9 13">
    <location>
        <position position="415"/>
    </location>
    <ligand>
        <name>Mn(2+)</name>
        <dbReference type="ChEBI" id="CHEBI:29035"/>
        <label>1</label>
    </ligand>
</feature>
<dbReference type="EC" id="5.4.2.12" evidence="9 10"/>
<keyword evidence="5 9" id="KW-0479">Metal-binding</keyword>
<evidence type="ECO:0000313" key="17">
    <source>
        <dbReference type="Proteomes" id="UP000179001"/>
    </source>
</evidence>
<dbReference type="InterPro" id="IPR006124">
    <property type="entry name" value="Metalloenzyme"/>
</dbReference>
<dbReference type="AlphaFoldDB" id="A0A1F5SZL1"/>
<evidence type="ECO:0000256" key="6">
    <source>
        <dbReference type="ARBA" id="ARBA00023152"/>
    </source>
</evidence>
<evidence type="ECO:0000256" key="9">
    <source>
        <dbReference type="HAMAP-Rule" id="MF_01038"/>
    </source>
</evidence>
<comment type="function">
    <text evidence="2 9">Catalyzes the interconversion of 2-phosphoglycerate and 3-phosphoglycerate.</text>
</comment>
<feature type="binding site" evidence="9 13">
    <location>
        <position position="411"/>
    </location>
    <ligand>
        <name>Mn(2+)</name>
        <dbReference type="ChEBI" id="CHEBI:29035"/>
        <label>1</label>
    </ligand>
</feature>
<feature type="binding site" evidence="9 13">
    <location>
        <position position="452"/>
    </location>
    <ligand>
        <name>Mn(2+)</name>
        <dbReference type="ChEBI" id="CHEBI:29035"/>
        <label>2</label>
    </ligand>
</feature>
<dbReference type="NCBIfam" id="TIGR01307">
    <property type="entry name" value="pgm_bpd_ind"/>
    <property type="match status" value="1"/>
</dbReference>
<evidence type="ECO:0000256" key="12">
    <source>
        <dbReference type="PIRSR" id="PIRSR001492-2"/>
    </source>
</evidence>
<reference evidence="16 17" key="1">
    <citation type="journal article" date="2016" name="Nat. Commun.">
        <title>Thousands of microbial genomes shed light on interconnected biogeochemical processes in an aquifer system.</title>
        <authorList>
            <person name="Anantharaman K."/>
            <person name="Brown C.T."/>
            <person name="Hug L.A."/>
            <person name="Sharon I."/>
            <person name="Castelle C.J."/>
            <person name="Probst A.J."/>
            <person name="Thomas B.C."/>
            <person name="Singh A."/>
            <person name="Wilkins M.J."/>
            <person name="Karaoz U."/>
            <person name="Brodie E.L."/>
            <person name="Williams K.H."/>
            <person name="Hubbard S.S."/>
            <person name="Banfield J.F."/>
        </authorList>
    </citation>
    <scope>NUCLEOTIDE SEQUENCE [LARGE SCALE GENOMIC DNA]</scope>
</reference>
<evidence type="ECO:0000256" key="5">
    <source>
        <dbReference type="ARBA" id="ARBA00022723"/>
    </source>
</evidence>
<evidence type="ECO:0000256" key="10">
    <source>
        <dbReference type="NCBIfam" id="TIGR01307"/>
    </source>
</evidence>
<dbReference type="InterPro" id="IPR036646">
    <property type="entry name" value="PGAM_B_sf"/>
</dbReference>
<dbReference type="Proteomes" id="UP000179001">
    <property type="component" value="Unassembled WGS sequence"/>
</dbReference>
<dbReference type="HAMAP" id="MF_01038">
    <property type="entry name" value="GpmI"/>
    <property type="match status" value="1"/>
</dbReference>
<comment type="caution">
    <text evidence="16">The sequence shown here is derived from an EMBL/GenBank/DDBJ whole genome shotgun (WGS) entry which is preliminary data.</text>
</comment>
<dbReference type="GO" id="GO:0030145">
    <property type="term" value="F:manganese ion binding"/>
    <property type="evidence" value="ECO:0007669"/>
    <property type="project" value="UniProtKB-UniRule"/>
</dbReference>
<name>A0A1F5SZL1_9BACT</name>
<dbReference type="GO" id="GO:0004619">
    <property type="term" value="F:phosphoglycerate mutase activity"/>
    <property type="evidence" value="ECO:0007669"/>
    <property type="project" value="UniProtKB-UniRule"/>
</dbReference>
<gene>
    <name evidence="9" type="primary">gpmI</name>
    <name evidence="16" type="ORF">A2478_04245</name>
</gene>
<dbReference type="Pfam" id="PF06415">
    <property type="entry name" value="iPGM_N"/>
    <property type="match status" value="1"/>
</dbReference>
<evidence type="ECO:0000256" key="8">
    <source>
        <dbReference type="ARBA" id="ARBA00023235"/>
    </source>
</evidence>
<comment type="subunit">
    <text evidence="9">Monomer.</text>
</comment>
<evidence type="ECO:0000256" key="2">
    <source>
        <dbReference type="ARBA" id="ARBA00002315"/>
    </source>
</evidence>
<evidence type="ECO:0000259" key="14">
    <source>
        <dbReference type="Pfam" id="PF01676"/>
    </source>
</evidence>
<dbReference type="PANTHER" id="PTHR31637:SF0">
    <property type="entry name" value="2,3-BISPHOSPHOGLYCERATE-INDEPENDENT PHOSPHOGLYCERATE MUTASE"/>
    <property type="match status" value="1"/>
</dbReference>
<comment type="similarity">
    <text evidence="4 9">Belongs to the BPG-independent phosphoglycerate mutase family.</text>
</comment>
<evidence type="ECO:0000256" key="1">
    <source>
        <dbReference type="ARBA" id="ARBA00000370"/>
    </source>
</evidence>
<feature type="domain" description="Metalloenzyme" evidence="14">
    <location>
        <begin position="3"/>
        <end position="506"/>
    </location>
</feature>
<dbReference type="CDD" id="cd16010">
    <property type="entry name" value="iPGM"/>
    <property type="match status" value="1"/>
</dbReference>
<evidence type="ECO:0000256" key="4">
    <source>
        <dbReference type="ARBA" id="ARBA00008819"/>
    </source>
</evidence>
<evidence type="ECO:0000256" key="11">
    <source>
        <dbReference type="PIRSR" id="PIRSR001492-1"/>
    </source>
</evidence>
<dbReference type="InterPro" id="IPR017850">
    <property type="entry name" value="Alkaline_phosphatase_core_sf"/>
</dbReference>
<feature type="domain" description="BPG-independent PGAM N-terminal" evidence="15">
    <location>
        <begin position="81"/>
        <end position="305"/>
    </location>
</feature>
<keyword evidence="8 9" id="KW-0413">Isomerase</keyword>
<feature type="binding site" evidence="9 12">
    <location>
        <begin position="265"/>
        <end position="268"/>
    </location>
    <ligand>
        <name>substrate</name>
    </ligand>
</feature>
<dbReference type="UniPathway" id="UPA00109">
    <property type="reaction ID" value="UER00186"/>
</dbReference>
<dbReference type="PANTHER" id="PTHR31637">
    <property type="entry name" value="2,3-BISPHOSPHOGLYCERATE-INDEPENDENT PHOSPHOGLYCERATE MUTASE"/>
    <property type="match status" value="1"/>
</dbReference>
<feature type="binding site" evidence="9 12">
    <location>
        <begin position="153"/>
        <end position="154"/>
    </location>
    <ligand>
        <name>substrate</name>
    </ligand>
</feature>
<proteinExistence type="inferred from homology"/>
<comment type="catalytic activity">
    <reaction evidence="1 9">
        <text>(2R)-2-phosphoglycerate = (2R)-3-phosphoglycerate</text>
        <dbReference type="Rhea" id="RHEA:15901"/>
        <dbReference type="ChEBI" id="CHEBI:58272"/>
        <dbReference type="ChEBI" id="CHEBI:58289"/>
        <dbReference type="EC" id="5.4.2.12"/>
    </reaction>
</comment>
<feature type="binding site" evidence="9 13">
    <location>
        <position position="453"/>
    </location>
    <ligand>
        <name>Mn(2+)</name>
        <dbReference type="ChEBI" id="CHEBI:29035"/>
        <label>2</label>
    </ligand>
</feature>
<dbReference type="SUPFAM" id="SSF64158">
    <property type="entry name" value="2,3-Bisphosphoglycerate-independent phosphoglycerate mutase, substrate-binding domain"/>
    <property type="match status" value="1"/>
</dbReference>
<dbReference type="Gene3D" id="3.40.1450.10">
    <property type="entry name" value="BPG-independent phosphoglycerate mutase, domain B"/>
    <property type="match status" value="1"/>
</dbReference>
<protein>
    <recommendedName>
        <fullName evidence="9 10">2,3-bisphosphoglycerate-independent phosphoglycerate mutase</fullName>
        <shortName evidence="9">BPG-independent PGAM</shortName>
        <shortName evidence="9">Phosphoglyceromutase</shortName>
        <shortName evidence="9">iPGM</shortName>
        <ecNumber evidence="9 10">5.4.2.12</ecNumber>
    </recommendedName>
</protein>
<dbReference type="STRING" id="1798002.A2478_04245"/>
<dbReference type="GO" id="GO:0006096">
    <property type="term" value="P:glycolytic process"/>
    <property type="evidence" value="ECO:0007669"/>
    <property type="project" value="UniProtKB-UniRule"/>
</dbReference>
<dbReference type="InterPro" id="IPR011258">
    <property type="entry name" value="BPG-indep_PGM_N"/>
</dbReference>
<dbReference type="SUPFAM" id="SSF53649">
    <property type="entry name" value="Alkaline phosphatase-like"/>
    <property type="match status" value="1"/>
</dbReference>
<dbReference type="Pfam" id="PF01676">
    <property type="entry name" value="Metalloenzyme"/>
    <property type="match status" value="1"/>
</dbReference>
<evidence type="ECO:0000256" key="13">
    <source>
        <dbReference type="PIRSR" id="PIRSR001492-3"/>
    </source>
</evidence>
<comment type="cofactor">
    <cofactor evidence="9">
        <name>Mn(2+)</name>
        <dbReference type="ChEBI" id="CHEBI:29035"/>
    </cofactor>
    <text evidence="9">Binds 2 manganese ions per subunit.</text>
</comment>
<dbReference type="InterPro" id="IPR005995">
    <property type="entry name" value="Pgm_bpd_ind"/>
</dbReference>
<accession>A0A1F5SZL1</accession>
<feature type="binding site" evidence="9 12">
    <location>
        <position position="123"/>
    </location>
    <ligand>
        <name>substrate</name>
    </ligand>
</feature>
<evidence type="ECO:0000256" key="7">
    <source>
        <dbReference type="ARBA" id="ARBA00023211"/>
    </source>
</evidence>
<organism evidence="16 17">
    <name type="scientific">Candidatus Falkowbacteria bacterium RIFOXYC2_FULL_36_12</name>
    <dbReference type="NCBI Taxonomy" id="1798002"/>
    <lineage>
        <taxon>Bacteria</taxon>
        <taxon>Candidatus Falkowiibacteriota</taxon>
    </lineage>
</organism>
<feature type="binding site" evidence="9 13">
    <location>
        <position position="11"/>
    </location>
    <ligand>
        <name>Mn(2+)</name>
        <dbReference type="ChEBI" id="CHEBI:29035"/>
        <label>2</label>
    </ligand>
</feature>
<dbReference type="PIRSF" id="PIRSF001492">
    <property type="entry name" value="IPGAM"/>
    <property type="match status" value="1"/>
</dbReference>
<feature type="binding site" evidence="9 12">
    <location>
        <position position="189"/>
    </location>
    <ligand>
        <name>substrate</name>
    </ligand>
</feature>
<keyword evidence="6 9" id="KW-0324">Glycolysis</keyword>
<dbReference type="FunFam" id="3.40.1450.10:FF:000002">
    <property type="entry name" value="2,3-bisphosphoglycerate-independent phosphoglycerate mutase"/>
    <property type="match status" value="1"/>
</dbReference>
<feature type="binding site" evidence="9 12">
    <location>
        <position position="344"/>
    </location>
    <ligand>
        <name>substrate</name>
    </ligand>
</feature>
<evidence type="ECO:0000259" key="15">
    <source>
        <dbReference type="Pfam" id="PF06415"/>
    </source>
</evidence>
<keyword evidence="7 9" id="KW-0464">Manganese</keyword>
<feature type="binding site" evidence="9 12">
    <location>
        <position position="195"/>
    </location>
    <ligand>
        <name>substrate</name>
    </ligand>
</feature>
<feature type="active site" description="Phosphoserine intermediate" evidence="9 11">
    <location>
        <position position="61"/>
    </location>
</feature>
<evidence type="ECO:0000256" key="3">
    <source>
        <dbReference type="ARBA" id="ARBA00004798"/>
    </source>
</evidence>
<dbReference type="EMBL" id="MFGJ01000007">
    <property type="protein sequence ID" value="OGF31671.1"/>
    <property type="molecule type" value="Genomic_DNA"/>
</dbReference>
<dbReference type="GO" id="GO:0005829">
    <property type="term" value="C:cytosol"/>
    <property type="evidence" value="ECO:0007669"/>
    <property type="project" value="TreeGrafter"/>
</dbReference>
<evidence type="ECO:0000313" key="16">
    <source>
        <dbReference type="EMBL" id="OGF31671.1"/>
    </source>
</evidence>
<dbReference type="GO" id="GO:0006007">
    <property type="term" value="P:glucose catabolic process"/>
    <property type="evidence" value="ECO:0007669"/>
    <property type="project" value="InterPro"/>
</dbReference>
<feature type="binding site" evidence="9 13">
    <location>
        <position position="61"/>
    </location>
    <ligand>
        <name>Mn(2+)</name>
        <dbReference type="ChEBI" id="CHEBI:29035"/>
        <label>2</label>
    </ligand>
</feature>
<feature type="binding site" evidence="9 13">
    <location>
        <position position="470"/>
    </location>
    <ligand>
        <name>Mn(2+)</name>
        <dbReference type="ChEBI" id="CHEBI:29035"/>
        <label>1</label>
    </ligand>
</feature>
<dbReference type="Gene3D" id="3.40.720.10">
    <property type="entry name" value="Alkaline Phosphatase, subunit A"/>
    <property type="match status" value="1"/>
</dbReference>
<sequence>MHKPIVLLILDGWGIAPKSRGNAIVKAKTSNFDKLIKQYPHSQLCASGSCVGLPEHQPGNSESGHLNIGAGRIVLQDASVIDRSISDKTFFSNTSFLHVLDHLNAYKSQLHFMGLICDGTSPHSSLKHLYALIEFARLNKIKKVYLHLFTDGRDSPQRSIEKIIKSVKAQIKKLDKGYNGVEIVTLAGRFYTMDRGKNWDRTKVAYDCLVGSKCQRFTSVDQAIKHSYNAGYTDEYLEPAIISEDGDYKQTRISDNDAIIFFNLRSDRARQIAKTFAQRDFNKKNPGSFKRSKVPKNVLFCALTDFGPDLSNNIVTAFQGDDLIGTLPFVMNTYKQLYIAETEKFAHVTYFMNGGHADPVFAEDRVMIPSPVVQSYAEKPEMSVYKITDYIIKSLKHKKHDFIVANFANADMLGHTGDFNATVEGVSHVDICIGKIMSELISRSGTLFLTADHGNAETMLTQNNEFNVQHTSNPVPFIVANHDKNLKLTSGNLGDIAPTIYDYFDIAKPEYLSGQSLITRKK</sequence>